<sequence>MFLRVLTQASHIKLSLSSTQNNARLSVIGSYASYSSPLFLSTVSSLSLVSNSL</sequence>
<organism evidence="1 2">
    <name type="scientific">Hymenolepis diminuta</name>
    <name type="common">Rat tapeworm</name>
    <dbReference type="NCBI Taxonomy" id="6216"/>
    <lineage>
        <taxon>Eukaryota</taxon>
        <taxon>Metazoa</taxon>
        <taxon>Spiralia</taxon>
        <taxon>Lophotrochozoa</taxon>
        <taxon>Platyhelminthes</taxon>
        <taxon>Cestoda</taxon>
        <taxon>Eucestoda</taxon>
        <taxon>Cyclophyllidea</taxon>
        <taxon>Hymenolepididae</taxon>
        <taxon>Hymenolepis</taxon>
    </lineage>
</organism>
<dbReference type="AlphaFoldDB" id="A0A564Z924"/>
<proteinExistence type="predicted"/>
<dbReference type="EMBL" id="CABIJS010000697">
    <property type="protein sequence ID" value="VUZ55997.1"/>
    <property type="molecule type" value="Genomic_DNA"/>
</dbReference>
<name>A0A564Z924_HYMDI</name>
<gene>
    <name evidence="1" type="ORF">WMSIL1_LOCUS13748</name>
</gene>
<accession>A0A564Z924</accession>
<evidence type="ECO:0000313" key="1">
    <source>
        <dbReference type="EMBL" id="VUZ55997.1"/>
    </source>
</evidence>
<keyword evidence="2" id="KW-1185">Reference proteome</keyword>
<evidence type="ECO:0000313" key="2">
    <source>
        <dbReference type="Proteomes" id="UP000321570"/>
    </source>
</evidence>
<reference evidence="1 2" key="1">
    <citation type="submission" date="2019-07" db="EMBL/GenBank/DDBJ databases">
        <authorList>
            <person name="Jastrzebski P J."/>
            <person name="Paukszto L."/>
            <person name="Jastrzebski P J."/>
        </authorList>
    </citation>
    <scope>NUCLEOTIDE SEQUENCE [LARGE SCALE GENOMIC DNA]</scope>
    <source>
        <strain evidence="1 2">WMS-il1</strain>
    </source>
</reference>
<dbReference type="Proteomes" id="UP000321570">
    <property type="component" value="Unassembled WGS sequence"/>
</dbReference>
<protein>
    <submittedName>
        <fullName evidence="1">Uncharacterized protein</fullName>
    </submittedName>
</protein>